<comment type="subcellular location">
    <subcellularLocation>
        <location evidence="2">Chromosome</location>
        <location evidence="2">Centromere</location>
    </subcellularLocation>
    <subcellularLocation>
        <location evidence="1">Nucleus</location>
    </subcellularLocation>
</comment>
<evidence type="ECO:0000313" key="7">
    <source>
        <dbReference type="EMBL" id="ORZ16456.1"/>
    </source>
</evidence>
<name>A0A1X2IIN7_9FUNG</name>
<dbReference type="InterPro" id="IPR018464">
    <property type="entry name" value="CENP-O"/>
</dbReference>
<evidence type="ECO:0000256" key="6">
    <source>
        <dbReference type="ARBA" id="ARBA00023328"/>
    </source>
</evidence>
<dbReference type="GO" id="GO:0005634">
    <property type="term" value="C:nucleus"/>
    <property type="evidence" value="ECO:0007669"/>
    <property type="project" value="UniProtKB-SubCell"/>
</dbReference>
<evidence type="ECO:0000256" key="2">
    <source>
        <dbReference type="ARBA" id="ARBA00004584"/>
    </source>
</evidence>
<evidence type="ECO:0000256" key="3">
    <source>
        <dbReference type="ARBA" id="ARBA00007321"/>
    </source>
</evidence>
<dbReference type="STRING" id="90262.A0A1X2IIN7"/>
<comment type="similarity">
    <text evidence="3">Belongs to the CENP-O/MCM21 family.</text>
</comment>
<dbReference type="GO" id="GO:0031511">
    <property type="term" value="C:Mis6-Sim4 complex"/>
    <property type="evidence" value="ECO:0007669"/>
    <property type="project" value="TreeGrafter"/>
</dbReference>
<dbReference type="PANTHER" id="PTHR14582">
    <property type="entry name" value="INNER KINETOCHORE SUBUNIT MAL2"/>
    <property type="match status" value="1"/>
</dbReference>
<keyword evidence="4" id="KW-0158">Chromosome</keyword>
<dbReference type="CDD" id="cd23836">
    <property type="entry name" value="DRWD-C_CENP-O"/>
    <property type="match status" value="1"/>
</dbReference>
<evidence type="ECO:0008006" key="9">
    <source>
        <dbReference type="Google" id="ProtNLM"/>
    </source>
</evidence>
<evidence type="ECO:0000256" key="1">
    <source>
        <dbReference type="ARBA" id="ARBA00004123"/>
    </source>
</evidence>
<keyword evidence="6" id="KW-0137">Centromere</keyword>
<keyword evidence="8" id="KW-1185">Reference proteome</keyword>
<accession>A0A1X2IIN7</accession>
<reference evidence="7 8" key="1">
    <citation type="submission" date="2016-07" db="EMBL/GenBank/DDBJ databases">
        <title>Pervasive Adenine N6-methylation of Active Genes in Fungi.</title>
        <authorList>
            <consortium name="DOE Joint Genome Institute"/>
            <person name="Mondo S.J."/>
            <person name="Dannebaum R.O."/>
            <person name="Kuo R.C."/>
            <person name="Labutti K."/>
            <person name="Haridas S."/>
            <person name="Kuo A."/>
            <person name="Salamov A."/>
            <person name="Ahrendt S.R."/>
            <person name="Lipzen A."/>
            <person name="Sullivan W."/>
            <person name="Andreopoulos W.B."/>
            <person name="Clum A."/>
            <person name="Lindquist E."/>
            <person name="Daum C."/>
            <person name="Ramamoorthy G.K."/>
            <person name="Gryganskyi A."/>
            <person name="Culley D."/>
            <person name="Magnuson J.K."/>
            <person name="James T.Y."/>
            <person name="O'Malley M.A."/>
            <person name="Stajich J.E."/>
            <person name="Spatafora J.W."/>
            <person name="Visel A."/>
            <person name="Grigoriev I.V."/>
        </authorList>
    </citation>
    <scope>NUCLEOTIDE SEQUENCE [LARGE SCALE GENOMIC DNA]</scope>
    <source>
        <strain evidence="7 8">NRRL 1336</strain>
    </source>
</reference>
<evidence type="ECO:0000256" key="4">
    <source>
        <dbReference type="ARBA" id="ARBA00022454"/>
    </source>
</evidence>
<gene>
    <name evidence="7" type="ORF">BCR42DRAFT_392415</name>
</gene>
<protein>
    <recommendedName>
        <fullName evidence="9">Cenp-O kinetochore centromere component-domain-containing protein</fullName>
    </recommendedName>
</protein>
<organism evidence="7 8">
    <name type="scientific">Absidia repens</name>
    <dbReference type="NCBI Taxonomy" id="90262"/>
    <lineage>
        <taxon>Eukaryota</taxon>
        <taxon>Fungi</taxon>
        <taxon>Fungi incertae sedis</taxon>
        <taxon>Mucoromycota</taxon>
        <taxon>Mucoromycotina</taxon>
        <taxon>Mucoromycetes</taxon>
        <taxon>Mucorales</taxon>
        <taxon>Cunninghamellaceae</taxon>
        <taxon>Absidia</taxon>
    </lineage>
</organism>
<proteinExistence type="inferred from homology"/>
<dbReference type="AlphaFoldDB" id="A0A1X2IIN7"/>
<sequence>MTTSFADAIPDPRKQKAVNMVQVQEKIMKQLTAAIESRCLQEELTRFRLFGCTVFTFQNTYLTVRLDTFYNRRYYEPYYIFLPKDDPSSIARHTLPLFIPTTQIEQAFLPNKFDSLLRVLHDYLLAYVARREQIKELKRYIDKEKVTIKEIESSEASVGIVQPWSDGFRCFINIQYKNLASMFPTEVVVNIMDKDNNPSYFEEASNIANTFKYNRLLQAYTSLF</sequence>
<dbReference type="PANTHER" id="PTHR14582:SF1">
    <property type="entry name" value="CENTROMERE PROTEIN O"/>
    <property type="match status" value="1"/>
</dbReference>
<keyword evidence="5" id="KW-0539">Nucleus</keyword>
<dbReference type="OrthoDB" id="2285651at2759"/>
<dbReference type="Proteomes" id="UP000193560">
    <property type="component" value="Unassembled WGS sequence"/>
</dbReference>
<dbReference type="EMBL" id="MCGE01000011">
    <property type="protein sequence ID" value="ORZ16456.1"/>
    <property type="molecule type" value="Genomic_DNA"/>
</dbReference>
<dbReference type="CDD" id="cd23835">
    <property type="entry name" value="DRWD-N_CENP-O"/>
    <property type="match status" value="1"/>
</dbReference>
<dbReference type="Pfam" id="PF09496">
    <property type="entry name" value="CENP-O"/>
    <property type="match status" value="1"/>
</dbReference>
<evidence type="ECO:0000256" key="5">
    <source>
        <dbReference type="ARBA" id="ARBA00023242"/>
    </source>
</evidence>
<evidence type="ECO:0000313" key="8">
    <source>
        <dbReference type="Proteomes" id="UP000193560"/>
    </source>
</evidence>
<comment type="caution">
    <text evidence="7">The sequence shown here is derived from an EMBL/GenBank/DDBJ whole genome shotgun (WGS) entry which is preliminary data.</text>
</comment>